<reference evidence="3 4" key="1">
    <citation type="journal article" date="2016" name="Genome Announc.">
        <title>Whole-Genome Sequence of Rummeliibacillus stabekisii Strain PP9 Isolated from Antarctic Soil.</title>
        <authorList>
            <person name="da Mota F.F."/>
            <person name="Vollu R.E."/>
            <person name="Jurelevicius D."/>
            <person name="Seldin L."/>
        </authorList>
    </citation>
    <scope>NUCLEOTIDE SEQUENCE [LARGE SCALE GENOMIC DNA]</scope>
    <source>
        <strain evidence="3 4">PP9</strain>
    </source>
</reference>
<gene>
    <name evidence="3" type="ORF">ATY39_14885</name>
</gene>
<dbReference type="Gene3D" id="3.30.450.20">
    <property type="entry name" value="PAS domain"/>
    <property type="match status" value="1"/>
</dbReference>
<dbReference type="RefSeq" id="WP_066791112.1">
    <property type="nucleotide sequence ID" value="NZ_CP014806.1"/>
</dbReference>
<dbReference type="InterPro" id="IPR000014">
    <property type="entry name" value="PAS"/>
</dbReference>
<dbReference type="GO" id="GO:0052621">
    <property type="term" value="F:diguanylate cyclase activity"/>
    <property type="evidence" value="ECO:0007669"/>
    <property type="project" value="TreeGrafter"/>
</dbReference>
<dbReference type="Pfam" id="PF13426">
    <property type="entry name" value="PAS_9"/>
    <property type="match status" value="1"/>
</dbReference>
<dbReference type="InterPro" id="IPR035965">
    <property type="entry name" value="PAS-like_dom_sf"/>
</dbReference>
<dbReference type="Proteomes" id="UP000076021">
    <property type="component" value="Chromosome"/>
</dbReference>
<dbReference type="PANTHER" id="PTHR45138">
    <property type="entry name" value="REGULATORY COMPONENTS OF SENSORY TRANSDUCTION SYSTEM"/>
    <property type="match status" value="1"/>
</dbReference>
<dbReference type="Gene3D" id="3.30.70.270">
    <property type="match status" value="1"/>
</dbReference>
<feature type="domain" description="PAS" evidence="1">
    <location>
        <begin position="1"/>
        <end position="63"/>
    </location>
</feature>
<evidence type="ECO:0000259" key="2">
    <source>
        <dbReference type="PROSITE" id="PS50887"/>
    </source>
</evidence>
<organism evidence="3 4">
    <name type="scientific">Rummeliibacillus stabekisii</name>
    <dbReference type="NCBI Taxonomy" id="241244"/>
    <lineage>
        <taxon>Bacteria</taxon>
        <taxon>Bacillati</taxon>
        <taxon>Bacillota</taxon>
        <taxon>Bacilli</taxon>
        <taxon>Bacillales</taxon>
        <taxon>Caryophanaceae</taxon>
        <taxon>Rummeliibacillus</taxon>
    </lineage>
</organism>
<dbReference type="NCBIfam" id="TIGR00229">
    <property type="entry name" value="sensory_box"/>
    <property type="match status" value="1"/>
</dbReference>
<dbReference type="KEGG" id="rst:ATY39_14885"/>
<evidence type="ECO:0000313" key="3">
    <source>
        <dbReference type="EMBL" id="AMX00586.1"/>
    </source>
</evidence>
<evidence type="ECO:0000313" key="4">
    <source>
        <dbReference type="Proteomes" id="UP000076021"/>
    </source>
</evidence>
<accession>A0A143HGG4</accession>
<dbReference type="CDD" id="cd00130">
    <property type="entry name" value="PAS"/>
    <property type="match status" value="1"/>
</dbReference>
<dbReference type="GO" id="GO:0005886">
    <property type="term" value="C:plasma membrane"/>
    <property type="evidence" value="ECO:0007669"/>
    <property type="project" value="TreeGrafter"/>
</dbReference>
<dbReference type="PROSITE" id="PS50112">
    <property type="entry name" value="PAS"/>
    <property type="match status" value="1"/>
</dbReference>
<dbReference type="InterPro" id="IPR029787">
    <property type="entry name" value="Nucleotide_cyclase"/>
</dbReference>
<evidence type="ECO:0000259" key="1">
    <source>
        <dbReference type="PROSITE" id="PS50112"/>
    </source>
</evidence>
<dbReference type="OrthoDB" id="9759607at2"/>
<dbReference type="SMART" id="SM00267">
    <property type="entry name" value="GGDEF"/>
    <property type="match status" value="1"/>
</dbReference>
<reference evidence="4" key="2">
    <citation type="submission" date="2016-03" db="EMBL/GenBank/DDBJ databases">
        <authorList>
            <person name="Ploux O."/>
        </authorList>
    </citation>
    <scope>NUCLEOTIDE SEQUENCE [LARGE SCALE GENOMIC DNA]</scope>
    <source>
        <strain evidence="4">PP9</strain>
    </source>
</reference>
<dbReference type="Pfam" id="PF00990">
    <property type="entry name" value="GGDEF"/>
    <property type="match status" value="1"/>
</dbReference>
<proteinExistence type="predicted"/>
<dbReference type="InterPro" id="IPR043128">
    <property type="entry name" value="Rev_trsase/Diguanyl_cyclase"/>
</dbReference>
<dbReference type="FunFam" id="3.30.70.270:FF:000001">
    <property type="entry name" value="Diguanylate cyclase domain protein"/>
    <property type="match status" value="1"/>
</dbReference>
<dbReference type="SUPFAM" id="SSF55073">
    <property type="entry name" value="Nucleotide cyclase"/>
    <property type="match status" value="1"/>
</dbReference>
<dbReference type="NCBIfam" id="TIGR00254">
    <property type="entry name" value="GGDEF"/>
    <property type="match status" value="1"/>
</dbReference>
<dbReference type="SUPFAM" id="SSF55785">
    <property type="entry name" value="PYP-like sensor domain (PAS domain)"/>
    <property type="match status" value="1"/>
</dbReference>
<protein>
    <submittedName>
        <fullName evidence="3">PAS domain S-box protein</fullName>
    </submittedName>
</protein>
<keyword evidence="4" id="KW-1185">Reference proteome</keyword>
<dbReference type="InterPro" id="IPR050469">
    <property type="entry name" value="Diguanylate_Cyclase"/>
</dbReference>
<dbReference type="GO" id="GO:0043709">
    <property type="term" value="P:cell adhesion involved in single-species biofilm formation"/>
    <property type="evidence" value="ECO:0007669"/>
    <property type="project" value="TreeGrafter"/>
</dbReference>
<dbReference type="AlphaFoldDB" id="A0A143HGG4"/>
<dbReference type="PROSITE" id="PS50887">
    <property type="entry name" value="GGDEF"/>
    <property type="match status" value="1"/>
</dbReference>
<dbReference type="STRING" id="241244.ATY39_14885"/>
<dbReference type="EMBL" id="CP014806">
    <property type="protein sequence ID" value="AMX00586.1"/>
    <property type="molecule type" value="Genomic_DNA"/>
</dbReference>
<dbReference type="InterPro" id="IPR000160">
    <property type="entry name" value="GGDEF_dom"/>
</dbReference>
<dbReference type="CDD" id="cd01949">
    <property type="entry name" value="GGDEF"/>
    <property type="match status" value="1"/>
</dbReference>
<dbReference type="GO" id="GO:1902201">
    <property type="term" value="P:negative regulation of bacterial-type flagellum-dependent cell motility"/>
    <property type="evidence" value="ECO:0007669"/>
    <property type="project" value="TreeGrafter"/>
</dbReference>
<dbReference type="PANTHER" id="PTHR45138:SF9">
    <property type="entry name" value="DIGUANYLATE CYCLASE DGCM-RELATED"/>
    <property type="match status" value="1"/>
</dbReference>
<feature type="domain" description="GGDEF" evidence="2">
    <location>
        <begin position="195"/>
        <end position="324"/>
    </location>
</feature>
<sequence>MNERLREAPCGFISIDRNGYITEVNNTFLEWMGFKQENLIGKHFESLLSTGNKLIFHSYFYPNINLHGYVEELFINLRNQNGEAIPYLMNARHVKQDSIEMIDCIFVQMKKRIDYELELRKTKKQMEEAYIEKNIAFAKLEQIYLEIEKKQIELMEINSGLVEISNTDKLTGIPNRRFFQQKLEEQIGCYHKEQKVFSLLIIDIDHFKKVNDTYGHHIGDMALIKLANILKSQVRPTDIPARFGGEEFTIILPNTDVEEAITISQNMNQKVAQAEWNEIGSLTISLGAATFTKKDTEESIIENADQALYSSKKMGRNRATHYRDLS</sequence>
<name>A0A143HGG4_9BACL</name>